<proteinExistence type="predicted"/>
<name>A0A840W361_9ACTN</name>
<dbReference type="SUPFAM" id="SSF53254">
    <property type="entry name" value="Phosphoglycerate mutase-like"/>
    <property type="match status" value="1"/>
</dbReference>
<dbReference type="EMBL" id="JACHDO010000001">
    <property type="protein sequence ID" value="MBB5490414.1"/>
    <property type="molecule type" value="Genomic_DNA"/>
</dbReference>
<keyword evidence="1" id="KW-0378">Hydrolase</keyword>
<dbReference type="RefSeq" id="WP_184363758.1">
    <property type="nucleotide sequence ID" value="NZ_BAAAKM010000160.1"/>
</dbReference>
<dbReference type="Gene3D" id="3.40.50.1240">
    <property type="entry name" value="Phosphoglycerate mutase-like"/>
    <property type="match status" value="1"/>
</dbReference>
<comment type="caution">
    <text evidence="2">The sequence shown here is derived from an EMBL/GenBank/DDBJ whole genome shotgun (WGS) entry which is preliminary data.</text>
</comment>
<dbReference type="EC" id="5.4.2.12" evidence="2"/>
<gene>
    <name evidence="2" type="ORF">HNR07_001551</name>
</gene>
<dbReference type="AlphaFoldDB" id="A0A840W361"/>
<accession>A0A840W361</accession>
<dbReference type="CDD" id="cd07067">
    <property type="entry name" value="HP_PGM_like"/>
    <property type="match status" value="1"/>
</dbReference>
<dbReference type="Pfam" id="PF00300">
    <property type="entry name" value="His_Phos_1"/>
    <property type="match status" value="1"/>
</dbReference>
<dbReference type="GO" id="GO:0016787">
    <property type="term" value="F:hydrolase activity"/>
    <property type="evidence" value="ECO:0007669"/>
    <property type="project" value="UniProtKB-KW"/>
</dbReference>
<dbReference type="InterPro" id="IPR013078">
    <property type="entry name" value="His_Pase_superF_clade-1"/>
</dbReference>
<keyword evidence="3" id="KW-1185">Reference proteome</keyword>
<evidence type="ECO:0000313" key="2">
    <source>
        <dbReference type="EMBL" id="MBB5490414.1"/>
    </source>
</evidence>
<dbReference type="PANTHER" id="PTHR20935:SF0">
    <property type="entry name" value="SERINE_THREONINE-PROTEIN PHOSPHATASE PGAM5, MITOCHONDRIAL"/>
    <property type="match status" value="1"/>
</dbReference>
<protein>
    <submittedName>
        <fullName evidence="2">Putative phosphoglycerate mutase</fullName>
        <ecNumber evidence="2">5.4.2.12</ecNumber>
    </submittedName>
</protein>
<dbReference type="InterPro" id="IPR051021">
    <property type="entry name" value="Mito_Ser/Thr_phosphatase"/>
</dbReference>
<dbReference type="Proteomes" id="UP000579647">
    <property type="component" value="Unassembled WGS sequence"/>
</dbReference>
<organism evidence="2 3">
    <name type="scientific">Nocardiopsis metallicus</name>
    <dbReference type="NCBI Taxonomy" id="179819"/>
    <lineage>
        <taxon>Bacteria</taxon>
        <taxon>Bacillati</taxon>
        <taxon>Actinomycetota</taxon>
        <taxon>Actinomycetes</taxon>
        <taxon>Streptosporangiales</taxon>
        <taxon>Nocardiopsidaceae</taxon>
        <taxon>Nocardiopsis</taxon>
    </lineage>
</organism>
<dbReference type="GO" id="GO:0004619">
    <property type="term" value="F:phosphoglycerate mutase activity"/>
    <property type="evidence" value="ECO:0007669"/>
    <property type="project" value="UniProtKB-EC"/>
</dbReference>
<keyword evidence="2" id="KW-0413">Isomerase</keyword>
<evidence type="ECO:0000256" key="1">
    <source>
        <dbReference type="ARBA" id="ARBA00022801"/>
    </source>
</evidence>
<dbReference type="PANTHER" id="PTHR20935">
    <property type="entry name" value="PHOSPHOGLYCERATE MUTASE-RELATED"/>
    <property type="match status" value="1"/>
</dbReference>
<reference evidence="2 3" key="1">
    <citation type="submission" date="2020-08" db="EMBL/GenBank/DDBJ databases">
        <title>Sequencing the genomes of 1000 actinobacteria strains.</title>
        <authorList>
            <person name="Klenk H.-P."/>
        </authorList>
    </citation>
    <scope>NUCLEOTIDE SEQUENCE [LARGE SCALE GENOMIC DNA]</scope>
    <source>
        <strain evidence="2 3">DSM 44598</strain>
    </source>
</reference>
<dbReference type="InterPro" id="IPR029033">
    <property type="entry name" value="His_PPase_superfam"/>
</dbReference>
<sequence>MPATRHLYLARHAQADPATGKLTDTGHRQAELLGARLREFAPQALWHGGLPRATQTAHLIADHLEGVTPVELAEAGDYAPHLPQRHEVPDAHADGVLDFLARIPAPERSPELGQRALELLTGPAKGSQERREVVITHAYLVAWLVTAALDSPPWRWVSVGVANAGLTIIRYTPRSPSSLVTLNDLDHLPPDLRWTGFPPHLRP</sequence>
<evidence type="ECO:0000313" key="3">
    <source>
        <dbReference type="Proteomes" id="UP000579647"/>
    </source>
</evidence>